<dbReference type="OrthoDB" id="9781621at2"/>
<dbReference type="InterPro" id="IPR045024">
    <property type="entry name" value="NDH-2"/>
</dbReference>
<dbReference type="EMBL" id="MPNT01000004">
    <property type="protein sequence ID" value="OJZ74886.1"/>
    <property type="molecule type" value="Genomic_DNA"/>
</dbReference>
<evidence type="ECO:0000256" key="4">
    <source>
        <dbReference type="ARBA" id="ARBA00023002"/>
    </source>
</evidence>
<dbReference type="Pfam" id="PF07992">
    <property type="entry name" value="Pyr_redox_2"/>
    <property type="match status" value="1"/>
</dbReference>
<sequence>MKPASARRQPQDEEPTTSVVIVGSGFAGFECARRLVRRLVKARASNVRVTIVSPVDYLQYTPLLADVAGGLVDPRFVCVPLAGTLKGVRAIRGVVDSVDFDRHLLSFTDPEGRPGTLSWDRLVLTPGSVTRLFDTPGLTKYAHGLKSTAEALYLRDRVIEQLELAQVDENETRAAARRTIVVVGASYSGSELTAQLRALADAAAKQMGFDRVSVRFVLLDLADRVMPELGHKLGDAAMRVLRSRGVDVRLGTTLKEVHADHVVLTDDSRIDTYTVAWVAGVTPSPLIATLGLETERGRLKVRTDLQVPGHPEVYAAGDAAAVPDLTQPGKIAPPTAQHASRQGKALARNVAASLGYGQRKNYRHSDQGLVVDLGPRYAVANPLGVHLSGYTAKFVARAYHLYAIPRAVNRWAVALAYFTDVFFPRTVLSMGFNPRTHAEFTVGEVVQLPKAAGAE</sequence>
<dbReference type="PRINTS" id="PR00368">
    <property type="entry name" value="FADPNR"/>
</dbReference>
<gene>
    <name evidence="7" type="ORF">BRW65_06615</name>
</gene>
<keyword evidence="5" id="KW-0520">NAD</keyword>
<dbReference type="PANTHER" id="PTHR43706:SF45">
    <property type="entry name" value="NADH DEHYDROGENASE-LIKE PROTEIN RV1812C"/>
    <property type="match status" value="1"/>
</dbReference>
<dbReference type="AlphaFoldDB" id="A0A1Q4HYZ3"/>
<dbReference type="InterPro" id="IPR036188">
    <property type="entry name" value="FAD/NAD-bd_sf"/>
</dbReference>
<dbReference type="Proteomes" id="UP000186438">
    <property type="component" value="Unassembled WGS sequence"/>
</dbReference>
<evidence type="ECO:0000313" key="8">
    <source>
        <dbReference type="Proteomes" id="UP000186438"/>
    </source>
</evidence>
<dbReference type="SUPFAM" id="SSF51905">
    <property type="entry name" value="FAD/NAD(P)-binding domain"/>
    <property type="match status" value="1"/>
</dbReference>
<comment type="caution">
    <text evidence="7">The sequence shown here is derived from an EMBL/GenBank/DDBJ whole genome shotgun (WGS) entry which is preliminary data.</text>
</comment>
<protein>
    <submittedName>
        <fullName evidence="7">NADH dehydrogenase</fullName>
    </submittedName>
</protein>
<dbReference type="RefSeq" id="WP_073872581.1">
    <property type="nucleotide sequence ID" value="NZ_MPNT01000004.1"/>
</dbReference>
<evidence type="ECO:0000256" key="3">
    <source>
        <dbReference type="ARBA" id="ARBA00022827"/>
    </source>
</evidence>
<evidence type="ECO:0000256" key="2">
    <source>
        <dbReference type="ARBA" id="ARBA00022630"/>
    </source>
</evidence>
<keyword evidence="2" id="KW-0285">Flavoprotein</keyword>
<dbReference type="GO" id="GO:0003954">
    <property type="term" value="F:NADH dehydrogenase activity"/>
    <property type="evidence" value="ECO:0007669"/>
    <property type="project" value="InterPro"/>
</dbReference>
<reference evidence="7 8" key="1">
    <citation type="submission" date="2016-11" db="EMBL/GenBank/DDBJ databases">
        <title>Genome sequences of unsequenced Mycobacteria.</title>
        <authorList>
            <person name="Greninger A.L."/>
            <person name="Fang F."/>
            <person name="Jerome K.R."/>
        </authorList>
    </citation>
    <scope>NUCLEOTIDE SEQUENCE [LARGE SCALE GENOMIC DNA]</scope>
    <source>
        <strain evidence="7 8">M11</strain>
    </source>
</reference>
<name>A0A1Q4HYZ3_9MYCO</name>
<dbReference type="Gene3D" id="3.50.50.100">
    <property type="match status" value="1"/>
</dbReference>
<keyword evidence="8" id="KW-1185">Reference proteome</keyword>
<dbReference type="STRING" id="53378.BRW65_06615"/>
<keyword evidence="4" id="KW-0560">Oxidoreductase</keyword>
<dbReference type="InterPro" id="IPR023753">
    <property type="entry name" value="FAD/NAD-binding_dom"/>
</dbReference>
<comment type="similarity">
    <text evidence="1">Belongs to the NADH dehydrogenase family.</text>
</comment>
<organism evidence="7 8">
    <name type="scientific">Mycobacterium paraffinicum</name>
    <dbReference type="NCBI Taxonomy" id="53378"/>
    <lineage>
        <taxon>Bacteria</taxon>
        <taxon>Bacillati</taxon>
        <taxon>Actinomycetota</taxon>
        <taxon>Actinomycetes</taxon>
        <taxon>Mycobacteriales</taxon>
        <taxon>Mycobacteriaceae</taxon>
        <taxon>Mycobacterium</taxon>
    </lineage>
</organism>
<accession>A0A1Q4HYZ3</accession>
<dbReference type="PRINTS" id="PR00411">
    <property type="entry name" value="PNDRDTASEI"/>
</dbReference>
<evidence type="ECO:0000313" key="7">
    <source>
        <dbReference type="EMBL" id="OJZ74886.1"/>
    </source>
</evidence>
<proteinExistence type="inferred from homology"/>
<evidence type="ECO:0000256" key="1">
    <source>
        <dbReference type="ARBA" id="ARBA00005272"/>
    </source>
</evidence>
<keyword evidence="3" id="KW-0274">FAD</keyword>
<feature type="domain" description="FAD/NAD(P)-binding" evidence="6">
    <location>
        <begin position="18"/>
        <end position="343"/>
    </location>
</feature>
<evidence type="ECO:0000259" key="6">
    <source>
        <dbReference type="Pfam" id="PF07992"/>
    </source>
</evidence>
<dbReference type="PANTHER" id="PTHR43706">
    <property type="entry name" value="NADH DEHYDROGENASE"/>
    <property type="match status" value="1"/>
</dbReference>
<evidence type="ECO:0000256" key="5">
    <source>
        <dbReference type="ARBA" id="ARBA00023027"/>
    </source>
</evidence>